<dbReference type="KEGG" id="pect:BN1012_Phect742"/>
<proteinExistence type="predicted"/>
<dbReference type="Proteomes" id="UP000032160">
    <property type="component" value="Chromosome I"/>
</dbReference>
<sequence>MSVTGQGGGPGKRIFREHSCWNGAEAPVLRWHLCLKAVKEGFRDRGTTSPFLGSDCLNPGKGTLWLTKTCLFRGVA</sequence>
<keyword evidence="2" id="KW-1185">Reference proteome</keyword>
<reference evidence="1 2" key="1">
    <citation type="journal article" date="2014" name="Front. Genet.">
        <title>Genome and metabolic network of "Candidatus Phaeomarinobacter ectocarpi" Ec32, a new candidate genus of Alphaproteobacteria frequently associated with brown algae.</title>
        <authorList>
            <person name="Dittami S.M."/>
            <person name="Barbeyron T."/>
            <person name="Boyen C."/>
            <person name="Cambefort J."/>
            <person name="Collet G."/>
            <person name="Delage L."/>
            <person name="Gobet A."/>
            <person name="Groisillier A."/>
            <person name="Leblanc C."/>
            <person name="Michel G."/>
            <person name="Scornet D."/>
            <person name="Siegel A."/>
            <person name="Tapia J.E."/>
            <person name="Tonon T."/>
        </authorList>
    </citation>
    <scope>NUCLEOTIDE SEQUENCE [LARGE SCALE GENOMIC DNA]</scope>
    <source>
        <strain evidence="1 2">Ec32</strain>
    </source>
</reference>
<dbReference type="AlphaFoldDB" id="X5MM50"/>
<dbReference type="HOGENOM" id="CLU_2647814_0_0_5"/>
<dbReference type="EMBL" id="HG966617">
    <property type="protein sequence ID" value="CDO58956.1"/>
    <property type="molecule type" value="Genomic_DNA"/>
</dbReference>
<accession>X5MM50</accession>
<protein>
    <submittedName>
        <fullName evidence="1">Uncharacterized protein</fullName>
    </submittedName>
</protein>
<gene>
    <name evidence="1" type="ORF">BN1012_Phect742</name>
</gene>
<dbReference type="STRING" id="1458461.BN1012_Phect742"/>
<organism evidence="1 2">
    <name type="scientific">Candidatus Phaeomarinibacter ectocarpi</name>
    <dbReference type="NCBI Taxonomy" id="1458461"/>
    <lineage>
        <taxon>Bacteria</taxon>
        <taxon>Pseudomonadati</taxon>
        <taxon>Pseudomonadota</taxon>
        <taxon>Alphaproteobacteria</taxon>
        <taxon>Hyphomicrobiales</taxon>
        <taxon>Parvibaculaceae</taxon>
        <taxon>Candidatus Phaeomarinibacter</taxon>
    </lineage>
</organism>
<name>X5MM50_9HYPH</name>
<evidence type="ECO:0000313" key="1">
    <source>
        <dbReference type="EMBL" id="CDO58956.1"/>
    </source>
</evidence>
<evidence type="ECO:0000313" key="2">
    <source>
        <dbReference type="Proteomes" id="UP000032160"/>
    </source>
</evidence>